<dbReference type="PANTHER" id="PTHR41248">
    <property type="entry name" value="NORD PROTEIN"/>
    <property type="match status" value="1"/>
</dbReference>
<proteinExistence type="predicted"/>
<dbReference type="AlphaFoldDB" id="A0A1I3R617"/>
<accession>A0A1I3R617</accession>
<dbReference type="STRING" id="588602.SAMN04487991_2095"/>
<dbReference type="Proteomes" id="UP000199630">
    <property type="component" value="Unassembled WGS sequence"/>
</dbReference>
<dbReference type="OrthoDB" id="9758211at2"/>
<protein>
    <submittedName>
        <fullName evidence="3">Nitric oxide reductase NorD protein</fullName>
    </submittedName>
</protein>
<dbReference type="InterPro" id="IPR051928">
    <property type="entry name" value="NorD/CobT"/>
</dbReference>
<dbReference type="Gene3D" id="3.40.50.410">
    <property type="entry name" value="von Willebrand factor, type A domain"/>
    <property type="match status" value="1"/>
</dbReference>
<keyword evidence="4" id="KW-1185">Reference proteome</keyword>
<dbReference type="FunFam" id="3.40.50.410:FF:000106">
    <property type="entry name" value="Nitric oxide reductase D protein"/>
    <property type="match status" value="1"/>
</dbReference>
<dbReference type="SMART" id="SM00327">
    <property type="entry name" value="VWA"/>
    <property type="match status" value="1"/>
</dbReference>
<evidence type="ECO:0000259" key="2">
    <source>
        <dbReference type="PROSITE" id="PS50234"/>
    </source>
</evidence>
<dbReference type="InterPro" id="IPR036465">
    <property type="entry name" value="vWFA_dom_sf"/>
</dbReference>
<feature type="region of interest" description="Disordered" evidence="1">
    <location>
        <begin position="244"/>
        <end position="275"/>
    </location>
</feature>
<dbReference type="PROSITE" id="PS50234">
    <property type="entry name" value="VWFA"/>
    <property type="match status" value="1"/>
</dbReference>
<evidence type="ECO:0000313" key="4">
    <source>
        <dbReference type="Proteomes" id="UP000199630"/>
    </source>
</evidence>
<organism evidence="3 4">
    <name type="scientific">Celeribacter neptunius</name>
    <dbReference type="NCBI Taxonomy" id="588602"/>
    <lineage>
        <taxon>Bacteria</taxon>
        <taxon>Pseudomonadati</taxon>
        <taxon>Pseudomonadota</taxon>
        <taxon>Alphaproteobacteria</taxon>
        <taxon>Rhodobacterales</taxon>
        <taxon>Roseobacteraceae</taxon>
        <taxon>Celeribacter</taxon>
    </lineage>
</organism>
<dbReference type="InterPro" id="IPR002035">
    <property type="entry name" value="VWF_A"/>
</dbReference>
<feature type="domain" description="VWFA" evidence="2">
    <location>
        <begin position="458"/>
        <end position="649"/>
    </location>
</feature>
<dbReference type="PANTHER" id="PTHR41248:SF1">
    <property type="entry name" value="NORD PROTEIN"/>
    <property type="match status" value="1"/>
</dbReference>
<dbReference type="SUPFAM" id="SSF53300">
    <property type="entry name" value="vWA-like"/>
    <property type="match status" value="1"/>
</dbReference>
<evidence type="ECO:0000313" key="3">
    <source>
        <dbReference type="EMBL" id="SFJ41778.1"/>
    </source>
</evidence>
<dbReference type="CDD" id="cd01454">
    <property type="entry name" value="vWA_norD_type"/>
    <property type="match status" value="1"/>
</dbReference>
<gene>
    <name evidence="3" type="ORF">SAMN04487991_2095</name>
</gene>
<dbReference type="RefSeq" id="WP_090060629.1">
    <property type="nucleotide sequence ID" value="NZ_FORH01000003.1"/>
</dbReference>
<sequence>MGKIEFEPWEPEETVGKLWHKLASRFDAPEAYDGARVDLSQIDGRLAVFFRAMGGDPSVEIKPVSDEISHHRLSRLRALGTYAEELPRASFDGGALRLPATLACFPFEDANASAYLWLVAMASQTSAATAHEDPLVSDLQALGSIREALGRSFDEAPGLQSLYRELAELHLSLRDTPELPEAERLVEAVIRHILGDPAPLVPKAHKMLASVERGDVSIWKAPRKYRPFRPVPIWVEPRVGARSTAGAVETQPAEPVPENSEEQDEKTRRARRRRSDQIDRKDSFILHKFEAILSYAQFINLNRRVEDDDEDSAKKAADDQEEIGLGEIKKAPATRLRLHLDLAPEDAEIERLSAQSTYPEWDVKRGVYLPDHTRVLAHAVAPDGTAGAEFDQRARKRIRAVKRQFEALRPSMISTVGHLDGDELDDERAVRAAADFAATGESDARVWRQNRPLKRDLAVSILLDVSRSTEATVTCHQGTGRPVIDIEREALTALAWGLDACGDDFAIHGFSSIKRDRVFIAGAKAFGEPMGSGVEARIAALKPGFYTRLGAAIRHASAGLTEQGRKRRLLLVITDGKPNDLDHYEGRHGIEDSRMAVIEARRAGHAVFGITVDRDGKAWFPRIFGQGGFALVPDPDRLTEALPRIYAQIVGH</sequence>
<name>A0A1I3R617_9RHOB</name>
<evidence type="ECO:0000256" key="1">
    <source>
        <dbReference type="SAM" id="MobiDB-lite"/>
    </source>
</evidence>
<dbReference type="EMBL" id="FORH01000003">
    <property type="protein sequence ID" value="SFJ41778.1"/>
    <property type="molecule type" value="Genomic_DNA"/>
</dbReference>
<reference evidence="4" key="1">
    <citation type="submission" date="2016-10" db="EMBL/GenBank/DDBJ databases">
        <authorList>
            <person name="Varghese N."/>
            <person name="Submissions S."/>
        </authorList>
    </citation>
    <scope>NUCLEOTIDE SEQUENCE [LARGE SCALE GENOMIC DNA]</scope>
    <source>
        <strain evidence="4">DSM 26471</strain>
    </source>
</reference>